<sequence length="176" mass="19750">MTSEVHHNYFFKVAMAGDNGVGKSNLLSRFVRDGFNIESKTTIGVEFGVKSITVDDKIIKGQIWDIAGQERYRAITNAYYRGVVGALLVYDISKRPTYDHLTKWLKEVRDHSDKDVVIMLVGNKSDLEHLRAVPTDEAKAFAAENGLSFIETSALDTSNVKAAFQTLLTGKFRRLF</sequence>
<evidence type="ECO:0000256" key="3">
    <source>
        <dbReference type="ARBA" id="ARBA00023134"/>
    </source>
</evidence>
<dbReference type="NCBIfam" id="TIGR00231">
    <property type="entry name" value="small_GTP"/>
    <property type="match status" value="1"/>
</dbReference>
<comment type="subcellular location">
    <subcellularLocation>
        <location evidence="7">Golgi apparatus membrane</location>
        <topology evidence="7">Lipid-anchor</topology>
    </subcellularLocation>
</comment>
<dbReference type="InterPro" id="IPR001806">
    <property type="entry name" value="Small_GTPase"/>
</dbReference>
<dbReference type="GO" id="GO:0016197">
    <property type="term" value="P:endosomal transport"/>
    <property type="evidence" value="ECO:0007669"/>
    <property type="project" value="UniProtKB-ARBA"/>
</dbReference>
<dbReference type="AlphaFoldDB" id="A0AAV5AC18"/>
<dbReference type="SUPFAM" id="SSF52540">
    <property type="entry name" value="P-loop containing nucleoside triphosphate hydrolases"/>
    <property type="match status" value="1"/>
</dbReference>
<organism evidence="8 9">
    <name type="scientific">Clathrus columnatus</name>
    <dbReference type="NCBI Taxonomy" id="1419009"/>
    <lineage>
        <taxon>Eukaryota</taxon>
        <taxon>Fungi</taxon>
        <taxon>Dikarya</taxon>
        <taxon>Basidiomycota</taxon>
        <taxon>Agaricomycotina</taxon>
        <taxon>Agaricomycetes</taxon>
        <taxon>Phallomycetidae</taxon>
        <taxon>Phallales</taxon>
        <taxon>Clathraceae</taxon>
        <taxon>Clathrus</taxon>
    </lineage>
</organism>
<dbReference type="FunFam" id="3.40.50.300:FF:000067">
    <property type="entry name" value="ras-related protein RABA1f"/>
    <property type="match status" value="1"/>
</dbReference>
<keyword evidence="3" id="KW-0342">GTP-binding</keyword>
<evidence type="ECO:0000313" key="8">
    <source>
        <dbReference type="EMBL" id="GJJ11895.1"/>
    </source>
</evidence>
<dbReference type="EMBL" id="BPWL01000007">
    <property type="protein sequence ID" value="GJJ11895.1"/>
    <property type="molecule type" value="Genomic_DNA"/>
</dbReference>
<dbReference type="GO" id="GO:0006887">
    <property type="term" value="P:exocytosis"/>
    <property type="evidence" value="ECO:0007669"/>
    <property type="project" value="UniProtKB-ARBA"/>
</dbReference>
<evidence type="ECO:0000256" key="5">
    <source>
        <dbReference type="ARBA" id="ARBA00023288"/>
    </source>
</evidence>
<evidence type="ECO:0000256" key="6">
    <source>
        <dbReference type="ARBA" id="ARBA00023289"/>
    </source>
</evidence>
<keyword evidence="9" id="KW-1185">Reference proteome</keyword>
<dbReference type="GO" id="GO:0005525">
    <property type="term" value="F:GTP binding"/>
    <property type="evidence" value="ECO:0007669"/>
    <property type="project" value="UniProtKB-KW"/>
</dbReference>
<dbReference type="PROSITE" id="PS51419">
    <property type="entry name" value="RAB"/>
    <property type="match status" value="1"/>
</dbReference>
<reference evidence="8" key="1">
    <citation type="submission" date="2021-10" db="EMBL/GenBank/DDBJ databases">
        <title>De novo Genome Assembly of Clathrus columnatus (Basidiomycota, Fungi) Using Illumina and Nanopore Sequence Data.</title>
        <authorList>
            <person name="Ogiso-Tanaka E."/>
            <person name="Itagaki H."/>
            <person name="Hosoya T."/>
            <person name="Hosaka K."/>
        </authorList>
    </citation>
    <scope>NUCLEOTIDE SEQUENCE</scope>
    <source>
        <strain evidence="8">MO-923</strain>
    </source>
</reference>
<accession>A0AAV5AC18</accession>
<evidence type="ECO:0000256" key="2">
    <source>
        <dbReference type="ARBA" id="ARBA00022741"/>
    </source>
</evidence>
<dbReference type="InterPro" id="IPR027417">
    <property type="entry name" value="P-loop_NTPase"/>
</dbReference>
<dbReference type="InterPro" id="IPR050209">
    <property type="entry name" value="Rab_GTPases_membrane_traffic"/>
</dbReference>
<dbReference type="GO" id="GO:0000139">
    <property type="term" value="C:Golgi membrane"/>
    <property type="evidence" value="ECO:0007669"/>
    <property type="project" value="UniProtKB-SubCell"/>
</dbReference>
<evidence type="ECO:0000256" key="4">
    <source>
        <dbReference type="ARBA" id="ARBA00023136"/>
    </source>
</evidence>
<dbReference type="SMART" id="SM00173">
    <property type="entry name" value="RAS"/>
    <property type="match status" value="1"/>
</dbReference>
<keyword evidence="5" id="KW-0449">Lipoprotein</keyword>
<dbReference type="SMART" id="SM00174">
    <property type="entry name" value="RHO"/>
    <property type="match status" value="1"/>
</dbReference>
<evidence type="ECO:0000256" key="1">
    <source>
        <dbReference type="ARBA" id="ARBA00006270"/>
    </source>
</evidence>
<comment type="similarity">
    <text evidence="1">Belongs to the small GTPase superfamily. Rab family.</text>
</comment>
<dbReference type="PANTHER" id="PTHR47979">
    <property type="entry name" value="DRAB11-RELATED"/>
    <property type="match status" value="1"/>
</dbReference>
<dbReference type="SMART" id="SM00175">
    <property type="entry name" value="RAB"/>
    <property type="match status" value="1"/>
</dbReference>
<comment type="caution">
    <text evidence="8">The sequence shown here is derived from an EMBL/GenBank/DDBJ whole genome shotgun (WGS) entry which is preliminary data.</text>
</comment>
<dbReference type="CDD" id="cd01868">
    <property type="entry name" value="Rab11_like"/>
    <property type="match status" value="1"/>
</dbReference>
<dbReference type="Pfam" id="PF00071">
    <property type="entry name" value="Ras"/>
    <property type="match status" value="1"/>
</dbReference>
<dbReference type="Gene3D" id="3.40.50.300">
    <property type="entry name" value="P-loop containing nucleotide triphosphate hydrolases"/>
    <property type="match status" value="1"/>
</dbReference>
<protein>
    <submittedName>
        <fullName evidence="8">Ras- protein Rab-11A</fullName>
    </submittedName>
</protein>
<gene>
    <name evidence="8" type="primary">RAB11A_3</name>
    <name evidence="8" type="ORF">Clacol_006133</name>
</gene>
<dbReference type="GO" id="GO:0003924">
    <property type="term" value="F:GTPase activity"/>
    <property type="evidence" value="ECO:0007669"/>
    <property type="project" value="InterPro"/>
</dbReference>
<dbReference type="InterPro" id="IPR005225">
    <property type="entry name" value="Small_GTP-bd"/>
</dbReference>
<evidence type="ECO:0000313" key="9">
    <source>
        <dbReference type="Proteomes" id="UP001050691"/>
    </source>
</evidence>
<dbReference type="PRINTS" id="PR00449">
    <property type="entry name" value="RASTRNSFRMNG"/>
</dbReference>
<dbReference type="Proteomes" id="UP001050691">
    <property type="component" value="Unassembled WGS sequence"/>
</dbReference>
<keyword evidence="2" id="KW-0547">Nucleotide-binding</keyword>
<dbReference type="PROSITE" id="PS51421">
    <property type="entry name" value="RAS"/>
    <property type="match status" value="1"/>
</dbReference>
<keyword evidence="4" id="KW-0472">Membrane</keyword>
<name>A0AAV5AC18_9AGAM</name>
<evidence type="ECO:0000256" key="7">
    <source>
        <dbReference type="ARBA" id="ARBA00037794"/>
    </source>
</evidence>
<proteinExistence type="inferred from homology"/>
<keyword evidence="6" id="KW-0636">Prenylation</keyword>